<keyword evidence="4" id="KW-0411">Iron-sulfur</keyword>
<dbReference type="Proteomes" id="UP001229651">
    <property type="component" value="Unassembled WGS sequence"/>
</dbReference>
<evidence type="ECO:0000256" key="3">
    <source>
        <dbReference type="ARBA" id="ARBA00023004"/>
    </source>
</evidence>
<proteinExistence type="predicted"/>
<dbReference type="PANTHER" id="PTHR21496:SF23">
    <property type="entry name" value="3-PHENYLPROPIONATE_CINNAMIC ACID DIOXYGENASE FERREDOXIN SUBUNIT"/>
    <property type="match status" value="1"/>
</dbReference>
<dbReference type="PANTHER" id="PTHR21496">
    <property type="entry name" value="FERREDOXIN-RELATED"/>
    <property type="match status" value="1"/>
</dbReference>
<evidence type="ECO:0000256" key="2">
    <source>
        <dbReference type="ARBA" id="ARBA00022723"/>
    </source>
</evidence>
<evidence type="ECO:0000313" key="7">
    <source>
        <dbReference type="Proteomes" id="UP001229651"/>
    </source>
</evidence>
<dbReference type="InterPro" id="IPR036922">
    <property type="entry name" value="Rieske_2Fe-2S_sf"/>
</dbReference>
<accession>A0ABU0F610</accession>
<keyword evidence="7" id="KW-1185">Reference proteome</keyword>
<dbReference type="SUPFAM" id="SSF50022">
    <property type="entry name" value="ISP domain"/>
    <property type="match status" value="1"/>
</dbReference>
<keyword evidence="1" id="KW-0001">2Fe-2S</keyword>
<keyword evidence="2" id="KW-0479">Metal-binding</keyword>
<gene>
    <name evidence="6" type="ORF">FB470_007022</name>
</gene>
<keyword evidence="3" id="KW-0408">Iron</keyword>
<dbReference type="Pfam" id="PF00355">
    <property type="entry name" value="Rieske"/>
    <property type="match status" value="1"/>
</dbReference>
<feature type="domain" description="Rieske" evidence="5">
    <location>
        <begin position="11"/>
        <end position="127"/>
    </location>
</feature>
<dbReference type="Gene3D" id="2.102.10.10">
    <property type="entry name" value="Rieske [2Fe-2S] iron-sulphur domain"/>
    <property type="match status" value="1"/>
</dbReference>
<dbReference type="CDD" id="cd03467">
    <property type="entry name" value="Rieske"/>
    <property type="match status" value="1"/>
</dbReference>
<dbReference type="RefSeq" id="WP_306998713.1">
    <property type="nucleotide sequence ID" value="NZ_JAUSUT010000001.1"/>
</dbReference>
<comment type="caution">
    <text evidence="6">The sequence shown here is derived from an EMBL/GenBank/DDBJ whole genome shotgun (WGS) entry which is preliminary data.</text>
</comment>
<organism evidence="6 7">
    <name type="scientific">Amycolatopsis thermophila</name>
    <dbReference type="NCBI Taxonomy" id="206084"/>
    <lineage>
        <taxon>Bacteria</taxon>
        <taxon>Bacillati</taxon>
        <taxon>Actinomycetota</taxon>
        <taxon>Actinomycetes</taxon>
        <taxon>Pseudonocardiales</taxon>
        <taxon>Pseudonocardiaceae</taxon>
        <taxon>Amycolatopsis</taxon>
    </lineage>
</organism>
<dbReference type="InterPro" id="IPR017941">
    <property type="entry name" value="Rieske_2Fe-2S"/>
</dbReference>
<dbReference type="PROSITE" id="PS51296">
    <property type="entry name" value="RIESKE"/>
    <property type="match status" value="1"/>
</dbReference>
<evidence type="ECO:0000256" key="4">
    <source>
        <dbReference type="ARBA" id="ARBA00023014"/>
    </source>
</evidence>
<sequence length="129" mass="14357">MTLSAPRPTSSVVARSSDVAEGGRYVVAVRDDLHIGLFRFRGRLYAYENTCPHQGGPVCQGRLVDGVRERLDAHRHSLGLAFDEDDPHIVCPWHGFEYRITTGEHPGAPRFRLRSFAVTEENGEISVAL</sequence>
<evidence type="ECO:0000313" key="6">
    <source>
        <dbReference type="EMBL" id="MDQ0383028.1"/>
    </source>
</evidence>
<reference evidence="6 7" key="1">
    <citation type="submission" date="2023-07" db="EMBL/GenBank/DDBJ databases">
        <title>Sequencing the genomes of 1000 actinobacteria strains.</title>
        <authorList>
            <person name="Klenk H.-P."/>
        </authorList>
    </citation>
    <scope>NUCLEOTIDE SEQUENCE [LARGE SCALE GENOMIC DNA]</scope>
    <source>
        <strain evidence="6 7">DSM 45805</strain>
    </source>
</reference>
<protein>
    <submittedName>
        <fullName evidence="6">Nitrite reductase/ring-hydroxylating ferredoxin subunit</fullName>
    </submittedName>
</protein>
<evidence type="ECO:0000259" key="5">
    <source>
        <dbReference type="PROSITE" id="PS51296"/>
    </source>
</evidence>
<evidence type="ECO:0000256" key="1">
    <source>
        <dbReference type="ARBA" id="ARBA00022714"/>
    </source>
</evidence>
<dbReference type="EMBL" id="JAUSUT010000001">
    <property type="protein sequence ID" value="MDQ0383028.1"/>
    <property type="molecule type" value="Genomic_DNA"/>
</dbReference>
<name>A0ABU0F610_9PSEU</name>